<comment type="caution">
    <text evidence="2">The sequence shown here is derived from an EMBL/GenBank/DDBJ whole genome shotgun (WGS) entry which is preliminary data.</text>
</comment>
<feature type="compositionally biased region" description="Acidic residues" evidence="1">
    <location>
        <begin position="294"/>
        <end position="303"/>
    </location>
</feature>
<dbReference type="GeneID" id="81124326"/>
<dbReference type="SUPFAM" id="SSF53649">
    <property type="entry name" value="Alkaline phosphatase-like"/>
    <property type="match status" value="1"/>
</dbReference>
<protein>
    <recommendedName>
        <fullName evidence="4">Sulfatase</fullName>
    </recommendedName>
</protein>
<dbReference type="EMBL" id="JBHTAH010000011">
    <property type="protein sequence ID" value="MFC7070542.1"/>
    <property type="molecule type" value="Genomic_DNA"/>
</dbReference>
<dbReference type="Proteomes" id="UP001596461">
    <property type="component" value="Unassembled WGS sequence"/>
</dbReference>
<evidence type="ECO:0000313" key="3">
    <source>
        <dbReference type="Proteomes" id="UP001596461"/>
    </source>
</evidence>
<evidence type="ECO:0000256" key="1">
    <source>
        <dbReference type="SAM" id="MobiDB-lite"/>
    </source>
</evidence>
<organism evidence="2 3">
    <name type="scientific">Halobaculum lipolyticum</name>
    <dbReference type="NCBI Taxonomy" id="3032001"/>
    <lineage>
        <taxon>Archaea</taxon>
        <taxon>Methanobacteriati</taxon>
        <taxon>Methanobacteriota</taxon>
        <taxon>Stenosarchaea group</taxon>
        <taxon>Halobacteria</taxon>
        <taxon>Halobacteriales</taxon>
        <taxon>Haloferacaceae</taxon>
        <taxon>Halobaculum</taxon>
    </lineage>
</organism>
<dbReference type="Gene3D" id="3.40.720.10">
    <property type="entry name" value="Alkaline Phosphatase, subunit A"/>
    <property type="match status" value="1"/>
</dbReference>
<sequence length="318" mass="35081">MIRPATIRRGVTSVPGFVEEYGVAGGLRRWAGIVYHRATGEVSGRSVFSEPWDVCVILDACRADELERLSGSYDWLGPVGRFPSLASCTWNWVPETVAATPASTLRETEYVAANPFPEELTEPGTFAAVDPVYAYAWDDDRGTVLPRAVTDAAIRRWREGPPERLVVHYVQPHVPFLTEDASALGEENFSHDAESVRDAWDRVTAGELDRAVAVDRYRRTLETVLADVDLLLSSIDADRVVVTADHGEAFGESGLYGHPQGIDLPCLTRVPWVETSAADDGRYDPAERDRDAVEADATDEATTDAETRSRLRALGYRE</sequence>
<evidence type="ECO:0000313" key="2">
    <source>
        <dbReference type="EMBL" id="MFC7070542.1"/>
    </source>
</evidence>
<accession>A0ABD5WF44</accession>
<gene>
    <name evidence="2" type="ORF">ACFQL9_12890</name>
</gene>
<dbReference type="RefSeq" id="WP_284032472.1">
    <property type="nucleotide sequence ID" value="NZ_CP126154.1"/>
</dbReference>
<dbReference type="AlphaFoldDB" id="A0ABD5WF44"/>
<evidence type="ECO:0008006" key="4">
    <source>
        <dbReference type="Google" id="ProtNLM"/>
    </source>
</evidence>
<reference evidence="2 3" key="1">
    <citation type="journal article" date="2019" name="Int. J. Syst. Evol. Microbiol.">
        <title>The Global Catalogue of Microorganisms (GCM) 10K type strain sequencing project: providing services to taxonomists for standard genome sequencing and annotation.</title>
        <authorList>
            <consortium name="The Broad Institute Genomics Platform"/>
            <consortium name="The Broad Institute Genome Sequencing Center for Infectious Disease"/>
            <person name="Wu L."/>
            <person name="Ma J."/>
        </authorList>
    </citation>
    <scope>NUCLEOTIDE SEQUENCE [LARGE SCALE GENOMIC DNA]</scope>
    <source>
        <strain evidence="2 3">DT31</strain>
    </source>
</reference>
<proteinExistence type="predicted"/>
<feature type="compositionally biased region" description="Basic and acidic residues" evidence="1">
    <location>
        <begin position="279"/>
        <end position="293"/>
    </location>
</feature>
<feature type="region of interest" description="Disordered" evidence="1">
    <location>
        <begin position="278"/>
        <end position="318"/>
    </location>
</feature>
<feature type="compositionally biased region" description="Basic and acidic residues" evidence="1">
    <location>
        <begin position="305"/>
        <end position="318"/>
    </location>
</feature>
<dbReference type="InterPro" id="IPR017850">
    <property type="entry name" value="Alkaline_phosphatase_core_sf"/>
</dbReference>
<name>A0ABD5WF44_9EURY</name>
<keyword evidence="3" id="KW-1185">Reference proteome</keyword>